<dbReference type="Gene3D" id="2.160.10.10">
    <property type="entry name" value="Hexapeptide repeat proteins"/>
    <property type="match status" value="1"/>
</dbReference>
<evidence type="ECO:0000313" key="3">
    <source>
        <dbReference type="Proteomes" id="UP001139409"/>
    </source>
</evidence>
<dbReference type="InterPro" id="IPR050486">
    <property type="entry name" value="Mannose-1P_guanyltransferase"/>
</dbReference>
<dbReference type="Proteomes" id="UP001139409">
    <property type="component" value="Unassembled WGS sequence"/>
</dbReference>
<keyword evidence="3" id="KW-1185">Reference proteome</keyword>
<comment type="caution">
    <text evidence="2">The sequence shown here is derived from an EMBL/GenBank/DDBJ whole genome shotgun (WGS) entry which is preliminary data.</text>
</comment>
<dbReference type="Gene3D" id="3.90.550.10">
    <property type="entry name" value="Spore Coat Polysaccharide Biosynthesis Protein SpsA, Chain A"/>
    <property type="match status" value="1"/>
</dbReference>
<keyword evidence="2" id="KW-0808">Transferase</keyword>
<reference evidence="2" key="1">
    <citation type="submission" date="2021-09" db="EMBL/GenBank/DDBJ databases">
        <title>Fulvivirga sp. isolated from coastal sediment.</title>
        <authorList>
            <person name="Yu H."/>
        </authorList>
    </citation>
    <scope>NUCLEOTIDE SEQUENCE</scope>
    <source>
        <strain evidence="2">1062</strain>
    </source>
</reference>
<dbReference type="EMBL" id="JAIXNE010000005">
    <property type="protein sequence ID" value="MCA6078067.1"/>
    <property type="molecule type" value="Genomic_DNA"/>
</dbReference>
<dbReference type="InterPro" id="IPR005835">
    <property type="entry name" value="NTP_transferase_dom"/>
</dbReference>
<dbReference type="PANTHER" id="PTHR22572">
    <property type="entry name" value="SUGAR-1-PHOSPHATE GUANYL TRANSFERASE"/>
    <property type="match status" value="1"/>
</dbReference>
<dbReference type="AlphaFoldDB" id="A0A9X1HX59"/>
<sequence>MNIIIPMAGRGTRLRPHTLTVPKPLIPIAGKPIVQRLVEDIAKVYDGEISQIGFIIDRDFGAQIEADLKQIAAAVGSEGVIFYQDEKLGTAHAILCAADLLEGNVTVAYADTLFKADFNLDASKDAIIWVQQVDDPSAFGVVTVNDHGIITEFVEKPKKFVSDLAIIGIYYFRDGANLKAELQYLIDEDIRKGMEYQLTDALENMKKKGLEFVPGQVSEWLDCGNKDATVYTNKRYLEYLSNEKLIHDSVQLKNSVIVPPVFLDENVTIENCIIGPHVSVGKGSAIKNSIIQNTIIQTHSELNNIHLKNSMIGNYVTFEGTISDVSLGDYNNIQ</sequence>
<proteinExistence type="predicted"/>
<evidence type="ECO:0000259" key="1">
    <source>
        <dbReference type="Pfam" id="PF00483"/>
    </source>
</evidence>
<gene>
    <name evidence="2" type="ORF">LDX50_24545</name>
</gene>
<dbReference type="RefSeq" id="WP_225698925.1">
    <property type="nucleotide sequence ID" value="NZ_JAIXNE010000005.1"/>
</dbReference>
<protein>
    <submittedName>
        <fullName evidence="2">NTP transferase domain-containing protein</fullName>
    </submittedName>
</protein>
<feature type="domain" description="Nucleotidyl transferase" evidence="1">
    <location>
        <begin position="5"/>
        <end position="236"/>
    </location>
</feature>
<accession>A0A9X1HX59</accession>
<organism evidence="2 3">
    <name type="scientific">Fulvivirga sedimenti</name>
    <dbReference type="NCBI Taxonomy" id="2879465"/>
    <lineage>
        <taxon>Bacteria</taxon>
        <taxon>Pseudomonadati</taxon>
        <taxon>Bacteroidota</taxon>
        <taxon>Cytophagia</taxon>
        <taxon>Cytophagales</taxon>
        <taxon>Fulvivirgaceae</taxon>
        <taxon>Fulvivirga</taxon>
    </lineage>
</organism>
<dbReference type="InterPro" id="IPR029044">
    <property type="entry name" value="Nucleotide-diphossugar_trans"/>
</dbReference>
<dbReference type="SUPFAM" id="SSF53448">
    <property type="entry name" value="Nucleotide-diphospho-sugar transferases"/>
    <property type="match status" value="1"/>
</dbReference>
<dbReference type="Pfam" id="PF00483">
    <property type="entry name" value="NTP_transferase"/>
    <property type="match status" value="1"/>
</dbReference>
<evidence type="ECO:0000313" key="2">
    <source>
        <dbReference type="EMBL" id="MCA6078067.1"/>
    </source>
</evidence>
<dbReference type="GO" id="GO:0016740">
    <property type="term" value="F:transferase activity"/>
    <property type="evidence" value="ECO:0007669"/>
    <property type="project" value="UniProtKB-KW"/>
</dbReference>
<name>A0A9X1HX59_9BACT</name>
<dbReference type="CDD" id="cd04181">
    <property type="entry name" value="NTP_transferase"/>
    <property type="match status" value="1"/>
</dbReference>